<dbReference type="Gene3D" id="6.10.140.110">
    <property type="match status" value="1"/>
</dbReference>
<name>A0ABR2YC52_9CHLO</name>
<organism evidence="2 3">
    <name type="scientific">Coccomyxa subellipsoidea</name>
    <dbReference type="NCBI Taxonomy" id="248742"/>
    <lineage>
        <taxon>Eukaryota</taxon>
        <taxon>Viridiplantae</taxon>
        <taxon>Chlorophyta</taxon>
        <taxon>core chlorophytes</taxon>
        <taxon>Trebouxiophyceae</taxon>
        <taxon>Trebouxiophyceae incertae sedis</taxon>
        <taxon>Coccomyxaceae</taxon>
        <taxon>Coccomyxa</taxon>
    </lineage>
</organism>
<dbReference type="Pfam" id="PF19114">
    <property type="entry name" value="EsV_1_7_cys"/>
    <property type="match status" value="4"/>
</dbReference>
<accession>A0ABR2YC52</accession>
<sequence>MVRECVVAECGTHARFNHPGETHGIFCSKHKIEGMRNVVHKPCAEPGCATLAVFNEPGAGHGLFCGQHKPAGYVNVKDRKCYAQDCTRMPNFNFPGQKGGMFCSQHKSEGMVDIKHKRCAQEGCNKRPSFNYTGEMRALFCGPHKLEGMVNVDQERRSCNRAKFADGSVPDPKRQRTGYTEKTVGYPLKNSGLAGGDQAQPFDCASEQQVAALAAAYPGALAGATGAVLVAANGAQIVGEGVQAVYQQAMGEAGSDQAQQQQPDGGLQYITNNGAQGQDGSQAAHSQPLPFLILPPTSWAQQVAGDGQQHLQQPATYPEQQPPQPLPLPHLPSPAELRAMSAASASPSKDEAGTPSGAQRNHAHLMHSHLVEFLRDYLRRPELQSAEEDKARVCRYIEAFTMWDPATRVEQYALLHLAWELAAPGDARWRAVIERLEKALAPVQAPVPPPAPADAPLA</sequence>
<comment type="caution">
    <text evidence="2">The sequence shown here is derived from an EMBL/GenBank/DDBJ whole genome shotgun (WGS) entry which is preliminary data.</text>
</comment>
<feature type="compositionally biased region" description="Polar residues" evidence="1">
    <location>
        <begin position="269"/>
        <end position="284"/>
    </location>
</feature>
<evidence type="ECO:0000313" key="2">
    <source>
        <dbReference type="EMBL" id="KAK9902107.1"/>
    </source>
</evidence>
<feature type="region of interest" description="Disordered" evidence="1">
    <location>
        <begin position="302"/>
        <end position="359"/>
    </location>
</feature>
<proteinExistence type="predicted"/>
<keyword evidence="3" id="KW-1185">Reference proteome</keyword>
<dbReference type="Proteomes" id="UP001491310">
    <property type="component" value="Unassembled WGS sequence"/>
</dbReference>
<evidence type="ECO:0008006" key="4">
    <source>
        <dbReference type="Google" id="ProtNLM"/>
    </source>
</evidence>
<feature type="compositionally biased region" description="Pro residues" evidence="1">
    <location>
        <begin position="320"/>
        <end position="332"/>
    </location>
</feature>
<dbReference type="InterPro" id="IPR043822">
    <property type="entry name" value="EsV_1_7_cys"/>
</dbReference>
<dbReference type="SMART" id="SM01425">
    <property type="entry name" value="EsV_1_7"/>
    <property type="match status" value="4"/>
</dbReference>
<feature type="region of interest" description="Disordered" evidence="1">
    <location>
        <begin position="164"/>
        <end position="187"/>
    </location>
</feature>
<evidence type="ECO:0000256" key="1">
    <source>
        <dbReference type="SAM" id="MobiDB-lite"/>
    </source>
</evidence>
<reference evidence="2 3" key="1">
    <citation type="journal article" date="2024" name="Nat. Commun.">
        <title>Phylogenomics reveals the evolutionary origins of lichenization in chlorophyte algae.</title>
        <authorList>
            <person name="Puginier C."/>
            <person name="Libourel C."/>
            <person name="Otte J."/>
            <person name="Skaloud P."/>
            <person name="Haon M."/>
            <person name="Grisel S."/>
            <person name="Petersen M."/>
            <person name="Berrin J.G."/>
            <person name="Delaux P.M."/>
            <person name="Dal Grande F."/>
            <person name="Keller J."/>
        </authorList>
    </citation>
    <scope>NUCLEOTIDE SEQUENCE [LARGE SCALE GENOMIC DNA]</scope>
    <source>
        <strain evidence="2 3">SAG 216-7</strain>
    </source>
</reference>
<protein>
    <recommendedName>
        <fullName evidence="4">EsV-1-7</fullName>
    </recommendedName>
</protein>
<gene>
    <name evidence="2" type="ORF">WJX75_004631</name>
</gene>
<feature type="region of interest" description="Disordered" evidence="1">
    <location>
        <begin position="254"/>
        <end position="284"/>
    </location>
</feature>
<dbReference type="EMBL" id="JALJOT010000016">
    <property type="protein sequence ID" value="KAK9902107.1"/>
    <property type="molecule type" value="Genomic_DNA"/>
</dbReference>
<evidence type="ECO:0000313" key="3">
    <source>
        <dbReference type="Proteomes" id="UP001491310"/>
    </source>
</evidence>